<reference evidence="10 11" key="1">
    <citation type="submission" date="2016-10" db="EMBL/GenBank/DDBJ databases">
        <authorList>
            <person name="de Groot N.N."/>
        </authorList>
    </citation>
    <scope>NUCLEOTIDE SEQUENCE [LARGE SCALE GENOMIC DNA]</scope>
    <source>
        <strain evidence="10 11">LMG 27941</strain>
    </source>
</reference>
<gene>
    <name evidence="10" type="ORF">SAMN05216230_102491</name>
    <name evidence="9" type="ORF">V0R55_04210</name>
</gene>
<keyword evidence="3" id="KW-1134">Transmembrane beta strand</keyword>
<evidence type="ECO:0000313" key="12">
    <source>
        <dbReference type="Proteomes" id="UP001329505"/>
    </source>
</evidence>
<dbReference type="GeneID" id="93676880"/>
<evidence type="ECO:0000256" key="5">
    <source>
        <dbReference type="ARBA" id="ARBA00023136"/>
    </source>
</evidence>
<dbReference type="RefSeq" id="WP_094010631.1">
    <property type="nucleotide sequence ID" value="NZ_CP128543.1"/>
</dbReference>
<evidence type="ECO:0000256" key="7">
    <source>
        <dbReference type="PIRNR" id="PIRNR001892"/>
    </source>
</evidence>
<keyword evidence="6 7" id="KW-0998">Cell outer membrane</keyword>
<dbReference type="Proteomes" id="UP001329505">
    <property type="component" value="Unassembled WGS sequence"/>
</dbReference>
<protein>
    <recommendedName>
        <fullName evidence="7">Protein CyaE</fullName>
    </recommendedName>
</protein>
<dbReference type="GO" id="GO:1990281">
    <property type="term" value="C:efflux pump complex"/>
    <property type="evidence" value="ECO:0007669"/>
    <property type="project" value="TreeGrafter"/>
</dbReference>
<evidence type="ECO:0000256" key="1">
    <source>
        <dbReference type="ARBA" id="ARBA00007613"/>
    </source>
</evidence>
<evidence type="ECO:0000256" key="8">
    <source>
        <dbReference type="SAM" id="SignalP"/>
    </source>
</evidence>
<dbReference type="InterPro" id="IPR003423">
    <property type="entry name" value="OMP_efflux"/>
</dbReference>
<dbReference type="AlphaFoldDB" id="A0A1H9FAU8"/>
<feature type="chain" id="PRO_5011542800" description="Protein CyaE" evidence="8">
    <location>
        <begin position="24"/>
        <end position="470"/>
    </location>
</feature>
<keyword evidence="2 7" id="KW-0813">Transport</keyword>
<dbReference type="PANTHER" id="PTHR30026:SF20">
    <property type="entry name" value="OUTER MEMBRANE PROTEIN TOLC"/>
    <property type="match status" value="1"/>
</dbReference>
<organism evidence="10 11">
    <name type="scientific">Pseudomonas soli</name>
    <dbReference type="NCBI Taxonomy" id="1306993"/>
    <lineage>
        <taxon>Bacteria</taxon>
        <taxon>Pseudomonadati</taxon>
        <taxon>Pseudomonadota</taxon>
        <taxon>Gammaproteobacteria</taxon>
        <taxon>Pseudomonadales</taxon>
        <taxon>Pseudomonadaceae</taxon>
        <taxon>Pseudomonas</taxon>
    </lineage>
</organism>
<proteinExistence type="inferred from homology"/>
<evidence type="ECO:0000256" key="3">
    <source>
        <dbReference type="ARBA" id="ARBA00022452"/>
    </source>
</evidence>
<dbReference type="PIRSF" id="PIRSF001892">
    <property type="entry name" value="CyaE"/>
    <property type="match status" value="1"/>
</dbReference>
<evidence type="ECO:0000313" key="9">
    <source>
        <dbReference type="EMBL" id="MEE1879353.1"/>
    </source>
</evidence>
<keyword evidence="12" id="KW-1185">Reference proteome</keyword>
<comment type="function">
    <text evidence="7">CyaE is necessary for transport of calmodulin-sensitive adenylate cyclase-hemolysin (cyclolysin).</text>
</comment>
<accession>A0A1H9FAU8</accession>
<reference evidence="9 12" key="2">
    <citation type="submission" date="2024-01" db="EMBL/GenBank/DDBJ databases">
        <title>Unpublished Manusciprt.</title>
        <authorList>
            <person name="Duman M."/>
            <person name="Valdes E.G."/>
            <person name="Ajmi N."/>
            <person name="Altun S."/>
            <person name="Saticioglu I.B."/>
        </authorList>
    </citation>
    <scope>NUCLEOTIDE SEQUENCE [LARGE SCALE GENOMIC DNA]</scope>
    <source>
        <strain evidence="9 12">139P</strain>
    </source>
</reference>
<dbReference type="GO" id="GO:0015562">
    <property type="term" value="F:efflux transmembrane transporter activity"/>
    <property type="evidence" value="ECO:0007669"/>
    <property type="project" value="InterPro"/>
</dbReference>
<dbReference type="Gene3D" id="1.20.1600.10">
    <property type="entry name" value="Outer membrane efflux proteins (OEP)"/>
    <property type="match status" value="1"/>
</dbReference>
<evidence type="ECO:0000256" key="4">
    <source>
        <dbReference type="ARBA" id="ARBA00022692"/>
    </source>
</evidence>
<evidence type="ECO:0000256" key="2">
    <source>
        <dbReference type="ARBA" id="ARBA00022448"/>
    </source>
</evidence>
<evidence type="ECO:0000256" key="6">
    <source>
        <dbReference type="ARBA" id="ARBA00023237"/>
    </source>
</evidence>
<dbReference type="GO" id="GO:0009279">
    <property type="term" value="C:cell outer membrane"/>
    <property type="evidence" value="ECO:0007669"/>
    <property type="project" value="UniProtKB-SubCell"/>
</dbReference>
<feature type="signal peptide" evidence="8">
    <location>
        <begin position="1"/>
        <end position="23"/>
    </location>
</feature>
<dbReference type="PANTHER" id="PTHR30026">
    <property type="entry name" value="OUTER MEMBRANE PROTEIN TOLC"/>
    <property type="match status" value="1"/>
</dbReference>
<comment type="subcellular location">
    <subcellularLocation>
        <location evidence="7">Cell outer membrane</location>
        <topology evidence="7">Peripheral membrane protein</topology>
    </subcellularLocation>
</comment>
<dbReference type="EMBL" id="JAZDQQ010000003">
    <property type="protein sequence ID" value="MEE1879353.1"/>
    <property type="molecule type" value="Genomic_DNA"/>
</dbReference>
<dbReference type="EMBL" id="FOEQ01000002">
    <property type="protein sequence ID" value="SEQ35029.1"/>
    <property type="molecule type" value="Genomic_DNA"/>
</dbReference>
<dbReference type="Proteomes" id="UP000199221">
    <property type="component" value="Unassembled WGS sequence"/>
</dbReference>
<keyword evidence="7" id="KW-0354">Hemolysis</keyword>
<dbReference type="SUPFAM" id="SSF56954">
    <property type="entry name" value="Outer membrane efflux proteins (OEP)"/>
    <property type="match status" value="1"/>
</dbReference>
<evidence type="ECO:0000313" key="11">
    <source>
        <dbReference type="Proteomes" id="UP000199221"/>
    </source>
</evidence>
<comment type="similarity">
    <text evidence="1 7">Belongs to the outer membrane factor (OMF) (TC 1.B.17) family.</text>
</comment>
<dbReference type="GO" id="GO:0015288">
    <property type="term" value="F:porin activity"/>
    <property type="evidence" value="ECO:0007669"/>
    <property type="project" value="TreeGrafter"/>
</dbReference>
<keyword evidence="8" id="KW-0732">Signal</keyword>
<keyword evidence="5 7" id="KW-0472">Membrane</keyword>
<dbReference type="GO" id="GO:0031640">
    <property type="term" value="P:killing of cells of another organism"/>
    <property type="evidence" value="ECO:0007669"/>
    <property type="project" value="UniProtKB-KW"/>
</dbReference>
<evidence type="ECO:0000313" key="10">
    <source>
        <dbReference type="EMBL" id="SEQ35029.1"/>
    </source>
</evidence>
<dbReference type="InterPro" id="IPR028351">
    <property type="entry name" value="CyaE"/>
</dbReference>
<dbReference type="InterPro" id="IPR051906">
    <property type="entry name" value="TolC-like"/>
</dbReference>
<name>A0A1H9FAU8_9PSED</name>
<sequence>MSAGVFNRCLLVLVCIWAPCAAALDVFSTADAVAPAAVLQGSGLGAACVDGALPEVLSLEVMVERVLCHDPQARQAWAQAKAQAAQVGVAQAAYLPRLDATATYSRGRNDSHYEAVDASVQGRQRRLDHRLGLSWVLFDSGRREADLRNARQLLVAANANQDERLQEAFVQAASLYYDTLAAQDRQRAAEQVAALAAENLKDASAKFDAGAAALSDRLQAQTAYSQASLNLVRGQGAVRDAKGQIALRMGLAPQARLMLAQTLTRRPDTAFVKGLDALLEQAGNDHPALIAAKAKLEAAKAAVAEREAAGRPSLSLIASLSDVKTHQAMDYNGDSHIRDNSVGLQVSIPLFEGFGRTYQVRGARARVQAQEAELADARQRVALELWASYQALGIETQALDRTAEWVEQAMLALSVVQGRYRSGVGSMIELLNASSAYAMAEQEHIAALNGWHRARLRLAASLGRLGFWAL</sequence>
<dbReference type="Pfam" id="PF02321">
    <property type="entry name" value="OEP"/>
    <property type="match status" value="2"/>
</dbReference>
<keyword evidence="7" id="KW-0204">Cytolysis</keyword>
<keyword evidence="4" id="KW-0812">Transmembrane</keyword>